<dbReference type="InterPro" id="IPR050188">
    <property type="entry name" value="RluA_PseudoU_synthase"/>
</dbReference>
<organism evidence="3 4">
    <name type="scientific">Ferrimonas aestuarii</name>
    <dbReference type="NCBI Taxonomy" id="2569539"/>
    <lineage>
        <taxon>Bacteria</taxon>
        <taxon>Pseudomonadati</taxon>
        <taxon>Pseudomonadota</taxon>
        <taxon>Gammaproteobacteria</taxon>
        <taxon>Alteromonadales</taxon>
        <taxon>Ferrimonadaceae</taxon>
        <taxon>Ferrimonas</taxon>
    </lineage>
</organism>
<feature type="domain" description="Pseudouridine synthase RsuA/RluA-like" evidence="2">
    <location>
        <begin position="10"/>
        <end position="153"/>
    </location>
</feature>
<dbReference type="EMBL" id="SWCJ01000004">
    <property type="protein sequence ID" value="TKB56182.1"/>
    <property type="molecule type" value="Genomic_DNA"/>
</dbReference>
<proteinExistence type="inferred from homology"/>
<dbReference type="PANTHER" id="PTHR21600:SF87">
    <property type="entry name" value="RNA PSEUDOURIDYLATE SYNTHASE DOMAIN-CONTAINING PROTEIN 1"/>
    <property type="match status" value="1"/>
</dbReference>
<sequence>MIPVLFQSSDFVVINKPAGIHFHSQNGQPGLVVQLEQQLSCKLYPVHRLDSVTSGVLVLALSSEVAAALTERFSQHQMEKRYLAISDSKPKKKQGSVKGHIVKARRGAWKLAREGQGNPAHTQFVSHGLGEGRRLFLLRPLSGKTHQIRVTLKSLGSPILGDDLYGGTEADRTYLHALSLSFELGGKSYQFEAPMEQGYAYQDQALLAQVALWRDSSPSWPKK</sequence>
<comment type="similarity">
    <text evidence="1">Belongs to the pseudouridine synthase RluA family.</text>
</comment>
<name>A0A4U1BS65_9GAMM</name>
<dbReference type="SUPFAM" id="SSF55120">
    <property type="entry name" value="Pseudouridine synthase"/>
    <property type="match status" value="1"/>
</dbReference>
<dbReference type="Gene3D" id="3.30.2350.10">
    <property type="entry name" value="Pseudouridine synthase"/>
    <property type="match status" value="1"/>
</dbReference>
<evidence type="ECO:0000313" key="3">
    <source>
        <dbReference type="EMBL" id="TKB56182.1"/>
    </source>
</evidence>
<dbReference type="Proteomes" id="UP000305675">
    <property type="component" value="Unassembled WGS sequence"/>
</dbReference>
<dbReference type="PANTHER" id="PTHR21600">
    <property type="entry name" value="MITOCHONDRIAL RNA PSEUDOURIDINE SYNTHASE"/>
    <property type="match status" value="1"/>
</dbReference>
<reference evidence="3 4" key="1">
    <citation type="submission" date="2019-04" db="EMBL/GenBank/DDBJ databases">
        <authorList>
            <person name="Hwang J.C."/>
        </authorList>
    </citation>
    <scope>NUCLEOTIDE SEQUENCE [LARGE SCALE GENOMIC DNA]</scope>
    <source>
        <strain evidence="3 4">IMCC35002</strain>
    </source>
</reference>
<dbReference type="InterPro" id="IPR020103">
    <property type="entry name" value="PsdUridine_synth_cat_dom_sf"/>
</dbReference>
<protein>
    <submittedName>
        <fullName evidence="3">TIGR01621 family pseudouridine synthase</fullName>
    </submittedName>
</protein>
<accession>A0A4U1BS65</accession>
<dbReference type="GO" id="GO:0000455">
    <property type="term" value="P:enzyme-directed rRNA pseudouridine synthesis"/>
    <property type="evidence" value="ECO:0007669"/>
    <property type="project" value="TreeGrafter"/>
</dbReference>
<dbReference type="CDD" id="cd02869">
    <property type="entry name" value="PseudoU_synth_RluA_like"/>
    <property type="match status" value="1"/>
</dbReference>
<gene>
    <name evidence="3" type="ORF">FCL42_08185</name>
</gene>
<dbReference type="InterPro" id="IPR006508">
    <property type="entry name" value="PsdUridine_synth_RluA-like"/>
</dbReference>
<dbReference type="GO" id="GO:0140098">
    <property type="term" value="F:catalytic activity, acting on RNA"/>
    <property type="evidence" value="ECO:0007669"/>
    <property type="project" value="UniProtKB-ARBA"/>
</dbReference>
<evidence type="ECO:0000313" key="4">
    <source>
        <dbReference type="Proteomes" id="UP000305675"/>
    </source>
</evidence>
<evidence type="ECO:0000259" key="2">
    <source>
        <dbReference type="Pfam" id="PF00849"/>
    </source>
</evidence>
<dbReference type="InterPro" id="IPR006145">
    <property type="entry name" value="PsdUridine_synth_RsuA/RluA"/>
</dbReference>
<dbReference type="RefSeq" id="WP_136862911.1">
    <property type="nucleotide sequence ID" value="NZ_SWCJ01000004.1"/>
</dbReference>
<dbReference type="Pfam" id="PF00849">
    <property type="entry name" value="PseudoU_synth_2"/>
    <property type="match status" value="1"/>
</dbReference>
<dbReference type="GO" id="GO:0009982">
    <property type="term" value="F:pseudouridine synthase activity"/>
    <property type="evidence" value="ECO:0007669"/>
    <property type="project" value="InterPro"/>
</dbReference>
<comment type="caution">
    <text evidence="3">The sequence shown here is derived from an EMBL/GenBank/DDBJ whole genome shotgun (WGS) entry which is preliminary data.</text>
</comment>
<dbReference type="GO" id="GO:0003723">
    <property type="term" value="F:RNA binding"/>
    <property type="evidence" value="ECO:0007669"/>
    <property type="project" value="InterPro"/>
</dbReference>
<dbReference type="PROSITE" id="PS01129">
    <property type="entry name" value="PSI_RLU"/>
    <property type="match status" value="1"/>
</dbReference>
<evidence type="ECO:0000256" key="1">
    <source>
        <dbReference type="ARBA" id="ARBA00010876"/>
    </source>
</evidence>
<dbReference type="AlphaFoldDB" id="A0A4U1BS65"/>
<dbReference type="NCBIfam" id="TIGR01621">
    <property type="entry name" value="RluA-like"/>
    <property type="match status" value="1"/>
</dbReference>
<keyword evidence="4" id="KW-1185">Reference proteome</keyword>
<dbReference type="OrthoDB" id="9807829at2"/>
<dbReference type="InterPro" id="IPR006224">
    <property type="entry name" value="PsdUridine_synth_RluA-like_CS"/>
</dbReference>